<comment type="caution">
    <text evidence="1">The sequence shown here is derived from an EMBL/GenBank/DDBJ whole genome shotgun (WGS) entry which is preliminary data.</text>
</comment>
<gene>
    <name evidence="1" type="ORF">KCG49_01430</name>
</gene>
<dbReference type="Proteomes" id="UP001138894">
    <property type="component" value="Unassembled WGS sequence"/>
</dbReference>
<organism evidence="1 2">
    <name type="scientific">Winogradskyella luteola</name>
    <dbReference type="NCBI Taxonomy" id="2828330"/>
    <lineage>
        <taxon>Bacteria</taxon>
        <taxon>Pseudomonadati</taxon>
        <taxon>Bacteroidota</taxon>
        <taxon>Flavobacteriia</taxon>
        <taxon>Flavobacteriales</taxon>
        <taxon>Flavobacteriaceae</taxon>
        <taxon>Winogradskyella</taxon>
    </lineage>
</organism>
<protein>
    <submittedName>
        <fullName evidence="1">Uncharacterized protein</fullName>
    </submittedName>
</protein>
<dbReference type="PROSITE" id="PS51257">
    <property type="entry name" value="PROKAR_LIPOPROTEIN"/>
    <property type="match status" value="1"/>
</dbReference>
<dbReference type="AlphaFoldDB" id="A0A9X1JPF9"/>
<keyword evidence="2" id="KW-1185">Reference proteome</keyword>
<accession>A0A9X1JPF9</accession>
<evidence type="ECO:0000313" key="1">
    <source>
        <dbReference type="EMBL" id="MBV7267848.1"/>
    </source>
</evidence>
<name>A0A9X1JPF9_9FLAO</name>
<reference evidence="1" key="1">
    <citation type="submission" date="2021-04" db="EMBL/GenBank/DDBJ databases">
        <authorList>
            <person name="Pira H."/>
            <person name="Risdian C."/>
            <person name="Wink J."/>
        </authorList>
    </citation>
    <scope>NUCLEOTIDE SEQUENCE</scope>
    <source>
        <strain evidence="1">WHY3</strain>
    </source>
</reference>
<sequence length="195" mass="22308">MKRILCFLLIGTLVVSCDINQKKEAELPEVDVDVEEGQLPTFDVEWADVNVGTTTKKVEIPKVVIVMEEEEIEVPYIDVDMPNDSDDKYGEKEERTLMVEAEVSGMEHDIEIKEIWAKGNNLYVISELEATDQSIDDKKMRVSDQITLNAPDLNVKHYIIGERPDRVFNTQHRYFKSMEDLKSALGDGYTSIYSD</sequence>
<evidence type="ECO:0000313" key="2">
    <source>
        <dbReference type="Proteomes" id="UP001138894"/>
    </source>
</evidence>
<proteinExistence type="predicted"/>
<dbReference type="EMBL" id="JAGSPD010000001">
    <property type="protein sequence ID" value="MBV7267848.1"/>
    <property type="molecule type" value="Genomic_DNA"/>
</dbReference>